<sequence length="848" mass="96611">MASLRQKDLLGTGVEVKTKALKVIKKESREEKLEKELEDVEIFCSETRVIGKGSFGVVFQAKCKNGVNGTVESVAIKRVLQDRRYKNRELQMMVHLNHPNVVELKYYFYSNGVGAKSDDIYLNLVLEYIPDTVNRIAKSYSGRRAVIPAPYVKVYIYQLLRALGYCHLLGICHRDVKPQNLLLSAETNVLKLCDFGSAKHLIPGETNVAYICSRYYRAPELIFGSTDYTTQIDVWSAGTVLAELLLGTPIFPGESAVDQLVEIIKVLGTPTKEQIRKMNPNYTEYKFPNIGPHPWNKVFRPRTDPLAIQLVHDLVQYDPNKRPTAYEALKSPFFDELKRHGYRLPSGARLPPLTNWTIDEREYFIKDESGLQSLLQFDNDSESADMSHESGSIHPMTTRSNNTRLSRETTENFSGSHDLNGNQSQKDLPRNDNSSDNHYNLQDLLQGKLPRTKRDILDYLNIMDFELVQKFLEKILGDLYVDLSENDKFIETYVSPEEEEEIERSVEKELLPTTSKIEKSNILITTEKPTKLKNTIKPTKTKSVKNKMTKIITTTGMPFLGTTTTRKVQIFEKNNLYKIITPTIKSSNLISKTGVIKDDNKTVSTTPISIDLAEFCITKCEISHDYGDNEKLVKYASIYNSEPEEILKGLLKESQIIEKQMLPVKHKNVNGEVVHFTMNILRALKPLRSLVIGVFTGYSTIAISLMSHSDGIVVGLEDPELIDYWEAVGKKTSHNLKLTDRIQIRATDSIERELHKLVQYEPTTFDFILLDDFKYGNYLVDYEMAVNILRSDGILIITSSFANKILSKNEMTDDDKVIRALNNRIKNDPRIVSTLLPMSDGTWFIVKK</sequence>
<evidence type="ECO:0000256" key="10">
    <source>
        <dbReference type="PROSITE-ProRule" id="PRU10141"/>
    </source>
</evidence>
<comment type="similarity">
    <text evidence="9">Belongs to the class I-like SAM-binding methyltransferase superfamily. Cation-dependent O-methyltransferase family.</text>
</comment>
<keyword evidence="5" id="KW-0949">S-adenosyl-L-methionine</keyword>
<dbReference type="InterPro" id="IPR050591">
    <property type="entry name" value="GSK-3"/>
</dbReference>
<feature type="region of interest" description="Disordered" evidence="11">
    <location>
        <begin position="380"/>
        <end position="439"/>
    </location>
</feature>
<dbReference type="WBParaSite" id="SSTP_0000490700.1">
    <property type="protein sequence ID" value="SSTP_0000490700.1"/>
    <property type="gene ID" value="SSTP_0000490700"/>
</dbReference>
<dbReference type="GO" id="GO:0004674">
    <property type="term" value="F:protein serine/threonine kinase activity"/>
    <property type="evidence" value="ECO:0007669"/>
    <property type="project" value="UniProtKB-KW"/>
</dbReference>
<dbReference type="PROSITE" id="PS00107">
    <property type="entry name" value="PROTEIN_KINASE_ATP"/>
    <property type="match status" value="1"/>
</dbReference>
<keyword evidence="8 10" id="KW-0067">ATP-binding</keyword>
<feature type="compositionally biased region" description="Polar residues" evidence="11">
    <location>
        <begin position="411"/>
        <end position="426"/>
    </location>
</feature>
<accession>A0A0K0E5X2</accession>
<dbReference type="InterPro" id="IPR002935">
    <property type="entry name" value="SAM_O-MeTrfase"/>
</dbReference>
<evidence type="ECO:0000256" key="2">
    <source>
        <dbReference type="ARBA" id="ARBA00022527"/>
    </source>
</evidence>
<dbReference type="InterPro" id="IPR011009">
    <property type="entry name" value="Kinase-like_dom_sf"/>
</dbReference>
<dbReference type="GO" id="GO:0005634">
    <property type="term" value="C:nucleus"/>
    <property type="evidence" value="ECO:0007669"/>
    <property type="project" value="TreeGrafter"/>
</dbReference>
<dbReference type="InterPro" id="IPR017441">
    <property type="entry name" value="Protein_kinase_ATP_BS"/>
</dbReference>
<evidence type="ECO:0000256" key="1">
    <source>
        <dbReference type="ARBA" id="ARBA00005527"/>
    </source>
</evidence>
<reference evidence="14" key="1">
    <citation type="submission" date="2015-08" db="UniProtKB">
        <authorList>
            <consortium name="WormBaseParasite"/>
        </authorList>
    </citation>
    <scope>IDENTIFICATION</scope>
</reference>
<dbReference type="PANTHER" id="PTHR24057:SF0">
    <property type="entry name" value="PROTEIN KINASE SHAGGY-RELATED"/>
    <property type="match status" value="1"/>
</dbReference>
<comment type="similarity">
    <text evidence="1">Belongs to the protein kinase superfamily. CMGC Ser/Thr protein kinase family. GSK-3 subfamily.</text>
</comment>
<evidence type="ECO:0000313" key="14">
    <source>
        <dbReference type="WBParaSite" id="SSTP_0000490700.1"/>
    </source>
</evidence>
<dbReference type="InterPro" id="IPR029063">
    <property type="entry name" value="SAM-dependent_MTases_sf"/>
</dbReference>
<dbReference type="PANTHER" id="PTHR24057">
    <property type="entry name" value="GLYCOGEN SYNTHASE KINASE-3 ALPHA"/>
    <property type="match status" value="1"/>
</dbReference>
<dbReference type="Proteomes" id="UP000035681">
    <property type="component" value="Unplaced"/>
</dbReference>
<dbReference type="SUPFAM" id="SSF56112">
    <property type="entry name" value="Protein kinase-like (PK-like)"/>
    <property type="match status" value="1"/>
</dbReference>
<organism evidence="14">
    <name type="scientific">Strongyloides stercoralis</name>
    <name type="common">Threadworm</name>
    <dbReference type="NCBI Taxonomy" id="6248"/>
    <lineage>
        <taxon>Eukaryota</taxon>
        <taxon>Metazoa</taxon>
        <taxon>Ecdysozoa</taxon>
        <taxon>Nematoda</taxon>
        <taxon>Chromadorea</taxon>
        <taxon>Rhabditida</taxon>
        <taxon>Tylenchina</taxon>
        <taxon>Panagrolaimomorpha</taxon>
        <taxon>Strongyloidoidea</taxon>
        <taxon>Strongyloididae</taxon>
        <taxon>Strongyloides</taxon>
    </lineage>
</organism>
<dbReference type="GO" id="GO:0005524">
    <property type="term" value="F:ATP binding"/>
    <property type="evidence" value="ECO:0007669"/>
    <property type="project" value="UniProtKB-UniRule"/>
</dbReference>
<dbReference type="GO" id="GO:0030154">
    <property type="term" value="P:cell differentiation"/>
    <property type="evidence" value="ECO:0007669"/>
    <property type="project" value="TreeGrafter"/>
</dbReference>
<feature type="binding site" evidence="10">
    <location>
        <position position="77"/>
    </location>
    <ligand>
        <name>ATP</name>
        <dbReference type="ChEBI" id="CHEBI:30616"/>
    </ligand>
</feature>
<evidence type="ECO:0000313" key="15">
    <source>
        <dbReference type="WBParaSite" id="TCONS_00012595.p1"/>
    </source>
</evidence>
<dbReference type="InterPro" id="IPR008271">
    <property type="entry name" value="Ser/Thr_kinase_AS"/>
</dbReference>
<evidence type="ECO:0000256" key="9">
    <source>
        <dbReference type="ARBA" id="ARBA00023453"/>
    </source>
</evidence>
<evidence type="ECO:0000256" key="11">
    <source>
        <dbReference type="SAM" id="MobiDB-lite"/>
    </source>
</evidence>
<evidence type="ECO:0000256" key="8">
    <source>
        <dbReference type="ARBA" id="ARBA00022840"/>
    </source>
</evidence>
<protein>
    <submittedName>
        <fullName evidence="14 15">Protein kinase domain-containing protein</fullName>
    </submittedName>
</protein>
<dbReference type="GO" id="GO:0032259">
    <property type="term" value="P:methylation"/>
    <property type="evidence" value="ECO:0007669"/>
    <property type="project" value="UniProtKB-KW"/>
</dbReference>
<dbReference type="Gene3D" id="3.40.50.150">
    <property type="entry name" value="Vaccinia Virus protein VP39"/>
    <property type="match status" value="1"/>
</dbReference>
<keyword evidence="3" id="KW-0489">Methyltransferase</keyword>
<proteinExistence type="inferred from homology"/>
<dbReference type="SUPFAM" id="SSF53335">
    <property type="entry name" value="S-adenosyl-L-methionine-dependent methyltransferases"/>
    <property type="match status" value="1"/>
</dbReference>
<dbReference type="STRING" id="6248.A0A0K0E5X2"/>
<dbReference type="Gene3D" id="1.10.510.10">
    <property type="entry name" value="Transferase(Phosphotransferase) domain 1"/>
    <property type="match status" value="1"/>
</dbReference>
<dbReference type="CDD" id="cd02440">
    <property type="entry name" value="AdoMet_MTases"/>
    <property type="match status" value="1"/>
</dbReference>
<dbReference type="CDD" id="cd14137">
    <property type="entry name" value="STKc_GSK3"/>
    <property type="match status" value="1"/>
</dbReference>
<evidence type="ECO:0000259" key="12">
    <source>
        <dbReference type="PROSITE" id="PS50011"/>
    </source>
</evidence>
<evidence type="ECO:0000256" key="6">
    <source>
        <dbReference type="ARBA" id="ARBA00022741"/>
    </source>
</evidence>
<feature type="domain" description="Protein kinase" evidence="12">
    <location>
        <begin position="44"/>
        <end position="334"/>
    </location>
</feature>
<dbReference type="InterPro" id="IPR039192">
    <property type="entry name" value="STKc_GSK3"/>
</dbReference>
<dbReference type="PROSITE" id="PS51682">
    <property type="entry name" value="SAM_OMT_I"/>
    <property type="match status" value="1"/>
</dbReference>
<dbReference type="GO" id="GO:0005737">
    <property type="term" value="C:cytoplasm"/>
    <property type="evidence" value="ECO:0007669"/>
    <property type="project" value="TreeGrafter"/>
</dbReference>
<dbReference type="PROSITE" id="PS50011">
    <property type="entry name" value="PROTEIN_KINASE_DOM"/>
    <property type="match status" value="1"/>
</dbReference>
<dbReference type="GO" id="GO:0008171">
    <property type="term" value="F:O-methyltransferase activity"/>
    <property type="evidence" value="ECO:0007669"/>
    <property type="project" value="InterPro"/>
</dbReference>
<keyword evidence="4" id="KW-0808">Transferase</keyword>
<evidence type="ECO:0000313" key="13">
    <source>
        <dbReference type="Proteomes" id="UP000035681"/>
    </source>
</evidence>
<dbReference type="Pfam" id="PF00069">
    <property type="entry name" value="Pkinase"/>
    <property type="match status" value="1"/>
</dbReference>
<feature type="compositionally biased region" description="Polar residues" evidence="11">
    <location>
        <begin position="395"/>
        <end position="404"/>
    </location>
</feature>
<dbReference type="Pfam" id="PF01596">
    <property type="entry name" value="Methyltransf_3"/>
    <property type="match status" value="1"/>
</dbReference>
<keyword evidence="7" id="KW-0418">Kinase</keyword>
<dbReference type="WBParaSite" id="TCONS_00012595.p1">
    <property type="protein sequence ID" value="TCONS_00012595.p1"/>
    <property type="gene ID" value="XLOC_008254"/>
</dbReference>
<keyword evidence="13" id="KW-1185">Reference proteome</keyword>
<keyword evidence="6 10" id="KW-0547">Nucleotide-binding</keyword>
<dbReference type="Gene3D" id="3.30.200.20">
    <property type="entry name" value="Phosphorylase Kinase, domain 1"/>
    <property type="match status" value="1"/>
</dbReference>
<evidence type="ECO:0000256" key="4">
    <source>
        <dbReference type="ARBA" id="ARBA00022679"/>
    </source>
</evidence>
<keyword evidence="2" id="KW-0723">Serine/threonine-protein kinase</keyword>
<dbReference type="FunFam" id="1.10.510.10:FF:000082">
    <property type="entry name" value="Shaggy-related protein kinase kappa"/>
    <property type="match status" value="1"/>
</dbReference>
<dbReference type="AlphaFoldDB" id="A0A0K0E5X2"/>
<evidence type="ECO:0000256" key="5">
    <source>
        <dbReference type="ARBA" id="ARBA00022691"/>
    </source>
</evidence>
<dbReference type="GO" id="GO:0007165">
    <property type="term" value="P:signal transduction"/>
    <property type="evidence" value="ECO:0007669"/>
    <property type="project" value="TreeGrafter"/>
</dbReference>
<evidence type="ECO:0000256" key="3">
    <source>
        <dbReference type="ARBA" id="ARBA00022603"/>
    </source>
</evidence>
<dbReference type="SMART" id="SM00220">
    <property type="entry name" value="S_TKc"/>
    <property type="match status" value="1"/>
</dbReference>
<dbReference type="InterPro" id="IPR000719">
    <property type="entry name" value="Prot_kinase_dom"/>
</dbReference>
<name>A0A0K0E5X2_STRER</name>
<evidence type="ECO:0000256" key="7">
    <source>
        <dbReference type="ARBA" id="ARBA00022777"/>
    </source>
</evidence>
<dbReference type="PROSITE" id="PS00108">
    <property type="entry name" value="PROTEIN_KINASE_ST"/>
    <property type="match status" value="1"/>
</dbReference>